<name>A0ABN2P8G4_9MICO</name>
<comment type="caution">
    <text evidence="1">The sequence shown here is derived from an EMBL/GenBank/DDBJ whole genome shotgun (WGS) entry which is preliminary data.</text>
</comment>
<dbReference type="RefSeq" id="WP_248144956.1">
    <property type="nucleotide sequence ID" value="NZ_BAAAOF010000002.1"/>
</dbReference>
<keyword evidence="2" id="KW-1185">Reference proteome</keyword>
<accession>A0ABN2P8G4</accession>
<reference evidence="1 2" key="1">
    <citation type="journal article" date="2019" name="Int. J. Syst. Evol. Microbiol.">
        <title>The Global Catalogue of Microorganisms (GCM) 10K type strain sequencing project: providing services to taxonomists for standard genome sequencing and annotation.</title>
        <authorList>
            <consortium name="The Broad Institute Genomics Platform"/>
            <consortium name="The Broad Institute Genome Sequencing Center for Infectious Disease"/>
            <person name="Wu L."/>
            <person name="Ma J."/>
        </authorList>
    </citation>
    <scope>NUCLEOTIDE SEQUENCE [LARGE SCALE GENOMIC DNA]</scope>
    <source>
        <strain evidence="1 2">JCM 14900</strain>
    </source>
</reference>
<organism evidence="1 2">
    <name type="scientific">Microbacterium aoyamense</name>
    <dbReference type="NCBI Taxonomy" id="344166"/>
    <lineage>
        <taxon>Bacteria</taxon>
        <taxon>Bacillati</taxon>
        <taxon>Actinomycetota</taxon>
        <taxon>Actinomycetes</taxon>
        <taxon>Micrococcales</taxon>
        <taxon>Microbacteriaceae</taxon>
        <taxon>Microbacterium</taxon>
    </lineage>
</organism>
<dbReference type="Proteomes" id="UP001501343">
    <property type="component" value="Unassembled WGS sequence"/>
</dbReference>
<proteinExistence type="predicted"/>
<gene>
    <name evidence="1" type="ORF">GCM10009775_04490</name>
</gene>
<evidence type="ECO:0000313" key="1">
    <source>
        <dbReference type="EMBL" id="GAA1915159.1"/>
    </source>
</evidence>
<dbReference type="EMBL" id="BAAAOF010000002">
    <property type="protein sequence ID" value="GAA1915159.1"/>
    <property type="molecule type" value="Genomic_DNA"/>
</dbReference>
<protein>
    <submittedName>
        <fullName evidence="1">Uncharacterized protein</fullName>
    </submittedName>
</protein>
<evidence type="ECO:0000313" key="2">
    <source>
        <dbReference type="Proteomes" id="UP001501343"/>
    </source>
</evidence>
<sequence length="146" mass="16039">MVTQDEDYAIREAIDAARARAATHGGDANHAAEECPECKAGVDLLTERDAYDLAQALYRTLYEAGVSFESNDLIPKLTATVRALGFRRAGPTAATEWEYGRTVEDRVEVWSKLADAAHFANLWGGTILRRRKAVPAGDWETARATL</sequence>